<comment type="caution">
    <text evidence="2">The sequence shown here is derived from an EMBL/GenBank/DDBJ whole genome shotgun (WGS) entry which is preliminary data.</text>
</comment>
<evidence type="ECO:0000313" key="2">
    <source>
        <dbReference type="EMBL" id="PDX88395.1"/>
    </source>
</evidence>
<dbReference type="EMBL" id="NOUW01000038">
    <property type="protein sequence ID" value="PDX88395.1"/>
    <property type="molecule type" value="Genomic_DNA"/>
</dbReference>
<dbReference type="RefSeq" id="WP_097771727.1">
    <property type="nucleotide sequence ID" value="NZ_CP065380.1"/>
</dbReference>
<dbReference type="InterPro" id="IPR054214">
    <property type="entry name" value="DUF6921"/>
</dbReference>
<gene>
    <name evidence="2" type="ORF">CHR61_13190</name>
</gene>
<evidence type="ECO:0000313" key="3">
    <source>
        <dbReference type="Proteomes" id="UP000220438"/>
    </source>
</evidence>
<reference evidence="2 3" key="1">
    <citation type="journal article" date="2017" name="Front. Microbiol.">
        <title>New Insights into the Diversity of the Genus Faecalibacterium.</title>
        <authorList>
            <person name="Benevides L."/>
            <person name="Burman S."/>
            <person name="Martin R."/>
            <person name="Robert V."/>
            <person name="Thomas M."/>
            <person name="Miquel S."/>
            <person name="Chain F."/>
            <person name="Sokol H."/>
            <person name="Bermudez-Humaran L.G."/>
            <person name="Morrison M."/>
            <person name="Langella P."/>
            <person name="Azevedo V.A."/>
            <person name="Chatel J.M."/>
            <person name="Soares S."/>
        </authorList>
    </citation>
    <scope>NUCLEOTIDE SEQUENCE [LARGE SCALE GENOMIC DNA]</scope>
    <source>
        <strain evidence="2 3">AHMP21</strain>
    </source>
</reference>
<evidence type="ECO:0000259" key="1">
    <source>
        <dbReference type="Pfam" id="PF21914"/>
    </source>
</evidence>
<proteinExistence type="predicted"/>
<dbReference type="Proteomes" id="UP000220438">
    <property type="component" value="Unassembled WGS sequence"/>
</dbReference>
<protein>
    <recommendedName>
        <fullName evidence="1">DUF6921 domain-containing protein</fullName>
    </recommendedName>
</protein>
<feature type="domain" description="DUF6921" evidence="1">
    <location>
        <begin position="50"/>
        <end position="169"/>
    </location>
</feature>
<dbReference type="Gene3D" id="3.40.190.210">
    <property type="match status" value="1"/>
</dbReference>
<dbReference type="AlphaFoldDB" id="A0A2A7BAL5"/>
<sequence>MKRKLITLVLTLGFLAAFGVFMHSPPSILDGLTGATPKAKRAAQMAAPLEGNYLFCINPELESFSDADFRNDLKAFVSGETEVLFDAGLPHMTLSVCKTDYPLLRYATALCERLTAAGADVTLKQHSETMLRSRAINGRYQLLLVSENMLDATALPDADILLLSAEEMEDPSCEN</sequence>
<organism evidence="2 3">
    <name type="scientific">Faecalibacterium prausnitzii</name>
    <dbReference type="NCBI Taxonomy" id="853"/>
    <lineage>
        <taxon>Bacteria</taxon>
        <taxon>Bacillati</taxon>
        <taxon>Bacillota</taxon>
        <taxon>Clostridia</taxon>
        <taxon>Eubacteriales</taxon>
        <taxon>Oscillospiraceae</taxon>
        <taxon>Faecalibacterium</taxon>
    </lineage>
</organism>
<dbReference type="Pfam" id="PF21914">
    <property type="entry name" value="DUF6921"/>
    <property type="match status" value="1"/>
</dbReference>
<accession>A0A2A7BAL5</accession>
<name>A0A2A7BAL5_9FIRM</name>